<dbReference type="OrthoDB" id="5111283at2"/>
<dbReference type="SUPFAM" id="SSF49879">
    <property type="entry name" value="SMAD/FHA domain"/>
    <property type="match status" value="1"/>
</dbReference>
<dbReference type="Pfam" id="PF00498">
    <property type="entry name" value="FHA"/>
    <property type="match status" value="1"/>
</dbReference>
<dbReference type="PROSITE" id="PS50006">
    <property type="entry name" value="FHA_DOMAIN"/>
    <property type="match status" value="1"/>
</dbReference>
<reference evidence="4 5" key="1">
    <citation type="submission" date="2017-06" db="EMBL/GenBank/DDBJ databases">
        <authorList>
            <consortium name="Pathogen Informatics"/>
        </authorList>
    </citation>
    <scope>NUCLEOTIDE SEQUENCE [LARGE SCALE GENOMIC DNA]</scope>
    <source>
        <strain evidence="4 5">NCTC13039</strain>
    </source>
</reference>
<feature type="compositionally biased region" description="Polar residues" evidence="2">
    <location>
        <begin position="78"/>
        <end position="97"/>
    </location>
</feature>
<organism evidence="4 5">
    <name type="scientific">Dermatophilus congolensis</name>
    <dbReference type="NCBI Taxonomy" id="1863"/>
    <lineage>
        <taxon>Bacteria</taxon>
        <taxon>Bacillati</taxon>
        <taxon>Actinomycetota</taxon>
        <taxon>Actinomycetes</taxon>
        <taxon>Micrococcales</taxon>
        <taxon>Dermatophilaceae</taxon>
        <taxon>Dermatophilus</taxon>
    </lineage>
</organism>
<dbReference type="InterPro" id="IPR008984">
    <property type="entry name" value="SMAD_FHA_dom_sf"/>
</dbReference>
<dbReference type="Proteomes" id="UP000242637">
    <property type="component" value="Chromosome 1"/>
</dbReference>
<dbReference type="PRINTS" id="PR01217">
    <property type="entry name" value="PRICHEXTENSN"/>
</dbReference>
<feature type="domain" description="FHA" evidence="3">
    <location>
        <begin position="198"/>
        <end position="253"/>
    </location>
</feature>
<dbReference type="AlphaFoldDB" id="A0A239V643"/>
<sequence length="295" mass="31172">MTSCPAGHQSASTDYCDTCGCPMRVVHQSATTAAPPTAPATCSAPQTVTCPHCKTSNHAADFFCKHCGYDFTTGSLPTTLPQAENTPATPSPASVAQPSGAREAAPEPPQPTLSSPAAPQPPSAPEQIAPQPAPPDPEPTTHVRRPAFRPPNTQPAPRRSDWVAEVWVDPAWFALQEGEGVAPSPGPPTIVSLRNTTAMIGRTSASRGIHPEIDCGVDTAVSRSHAKLTTDGRRWWLEDLDSANGTFIGDATGTPPENAIPAGRKVEIDIDDRVWLGAWTRIVVRPATSMERDLS</sequence>
<dbReference type="SMART" id="SM00240">
    <property type="entry name" value="FHA"/>
    <property type="match status" value="1"/>
</dbReference>
<dbReference type="GeneID" id="63458458"/>
<feature type="region of interest" description="Disordered" evidence="2">
    <location>
        <begin position="78"/>
        <end position="160"/>
    </location>
</feature>
<proteinExistence type="predicted"/>
<evidence type="ECO:0000259" key="3">
    <source>
        <dbReference type="PROSITE" id="PS50006"/>
    </source>
</evidence>
<evidence type="ECO:0000256" key="1">
    <source>
        <dbReference type="ARBA" id="ARBA00022553"/>
    </source>
</evidence>
<evidence type="ECO:0000256" key="2">
    <source>
        <dbReference type="SAM" id="MobiDB-lite"/>
    </source>
</evidence>
<dbReference type="Gene3D" id="2.60.200.20">
    <property type="match status" value="1"/>
</dbReference>
<evidence type="ECO:0000313" key="4">
    <source>
        <dbReference type="EMBL" id="SNV17188.1"/>
    </source>
</evidence>
<gene>
    <name evidence="4" type="ORF">SAMEA4475696_00151</name>
</gene>
<dbReference type="InterPro" id="IPR000253">
    <property type="entry name" value="FHA_dom"/>
</dbReference>
<dbReference type="RefSeq" id="WP_028327430.1">
    <property type="nucleotide sequence ID" value="NZ_LT906453.1"/>
</dbReference>
<name>A0A239V643_9MICO</name>
<dbReference type="KEGG" id="dco:SAMEA4475696_0151"/>
<protein>
    <submittedName>
        <fullName evidence="4">FHA domain</fullName>
    </submittedName>
</protein>
<dbReference type="STRING" id="1121387.GCA_000429885_01563"/>
<dbReference type="EMBL" id="LT906453">
    <property type="protein sequence ID" value="SNV17188.1"/>
    <property type="molecule type" value="Genomic_DNA"/>
</dbReference>
<keyword evidence="1" id="KW-0597">Phosphoprotein</keyword>
<keyword evidence="5" id="KW-1185">Reference proteome</keyword>
<accession>A0A239V643</accession>
<evidence type="ECO:0000313" key="5">
    <source>
        <dbReference type="Proteomes" id="UP000242637"/>
    </source>
</evidence>
<dbReference type="CDD" id="cd00060">
    <property type="entry name" value="FHA"/>
    <property type="match status" value="1"/>
</dbReference>